<comment type="caution">
    <text evidence="7">The sequence shown here is derived from an EMBL/GenBank/DDBJ whole genome shotgun (WGS) entry which is preliminary data.</text>
</comment>
<feature type="transmembrane region" description="Helical" evidence="5">
    <location>
        <begin position="195"/>
        <end position="213"/>
    </location>
</feature>
<dbReference type="GO" id="GO:0006874">
    <property type="term" value="P:intracellular calcium ion homeostasis"/>
    <property type="evidence" value="ECO:0007669"/>
    <property type="project" value="TreeGrafter"/>
</dbReference>
<feature type="transmembrane region" description="Helical" evidence="5">
    <location>
        <begin position="267"/>
        <end position="287"/>
    </location>
</feature>
<evidence type="ECO:0000256" key="1">
    <source>
        <dbReference type="ARBA" id="ARBA00004141"/>
    </source>
</evidence>
<feature type="transmembrane region" description="Helical" evidence="5">
    <location>
        <begin position="234"/>
        <end position="255"/>
    </location>
</feature>
<feature type="transmembrane region" description="Helical" evidence="5">
    <location>
        <begin position="126"/>
        <end position="149"/>
    </location>
</feature>
<dbReference type="InterPro" id="IPR004481">
    <property type="entry name" value="K/Na/Ca-exchanger"/>
</dbReference>
<dbReference type="Proteomes" id="UP000467132">
    <property type="component" value="Unassembled WGS sequence"/>
</dbReference>
<dbReference type="InterPro" id="IPR044880">
    <property type="entry name" value="NCX_ion-bd_dom_sf"/>
</dbReference>
<dbReference type="Gene3D" id="1.20.1420.30">
    <property type="entry name" value="NCX, central ion-binding region"/>
    <property type="match status" value="1"/>
</dbReference>
<feature type="transmembrane region" description="Helical" evidence="5">
    <location>
        <begin position="294"/>
        <end position="314"/>
    </location>
</feature>
<evidence type="ECO:0000256" key="5">
    <source>
        <dbReference type="SAM" id="Phobius"/>
    </source>
</evidence>
<dbReference type="PANTHER" id="PTHR10846">
    <property type="entry name" value="SODIUM/POTASSIUM/CALCIUM EXCHANGER"/>
    <property type="match status" value="1"/>
</dbReference>
<feature type="domain" description="Sodium/calcium exchanger membrane region" evidence="6">
    <location>
        <begin position="4"/>
        <end position="142"/>
    </location>
</feature>
<feature type="transmembrane region" description="Helical" evidence="5">
    <location>
        <begin position="170"/>
        <end position="189"/>
    </location>
</feature>
<dbReference type="GO" id="GO:0008273">
    <property type="term" value="F:calcium, potassium:sodium antiporter activity"/>
    <property type="evidence" value="ECO:0007669"/>
    <property type="project" value="TreeGrafter"/>
</dbReference>
<name>A0A845R3Q4_9CLOT</name>
<protein>
    <submittedName>
        <fullName evidence="7">Sodium:calcium antiporter</fullName>
    </submittedName>
</protein>
<reference evidence="7 8" key="1">
    <citation type="submission" date="2018-08" db="EMBL/GenBank/DDBJ databases">
        <title>Murine metabolic-syndrome-specific gut microbial biobank.</title>
        <authorList>
            <person name="Liu C."/>
        </authorList>
    </citation>
    <scope>NUCLEOTIDE SEQUENCE [LARGE SCALE GENOMIC DNA]</scope>
    <source>
        <strain evidence="7 8">583</strain>
    </source>
</reference>
<evidence type="ECO:0000256" key="4">
    <source>
        <dbReference type="ARBA" id="ARBA00023136"/>
    </source>
</evidence>
<evidence type="ECO:0000256" key="3">
    <source>
        <dbReference type="ARBA" id="ARBA00022989"/>
    </source>
</evidence>
<evidence type="ECO:0000256" key="2">
    <source>
        <dbReference type="ARBA" id="ARBA00022692"/>
    </source>
</evidence>
<dbReference type="EMBL" id="QXXA01000029">
    <property type="protein sequence ID" value="NBI08316.1"/>
    <property type="molecule type" value="Genomic_DNA"/>
</dbReference>
<keyword evidence="4 5" id="KW-0472">Membrane</keyword>
<evidence type="ECO:0000313" key="7">
    <source>
        <dbReference type="EMBL" id="NBI08316.1"/>
    </source>
</evidence>
<proteinExistence type="predicted"/>
<comment type="subcellular location">
    <subcellularLocation>
        <location evidence="1">Membrane</location>
        <topology evidence="1">Multi-pass membrane protein</topology>
    </subcellularLocation>
</comment>
<dbReference type="Pfam" id="PF01699">
    <property type="entry name" value="Na_Ca_ex"/>
    <property type="match status" value="2"/>
</dbReference>
<organism evidence="7 8">
    <name type="scientific">Senegalia massiliensis</name>
    <dbReference type="NCBI Taxonomy" id="1720316"/>
    <lineage>
        <taxon>Bacteria</taxon>
        <taxon>Bacillati</taxon>
        <taxon>Bacillota</taxon>
        <taxon>Clostridia</taxon>
        <taxon>Eubacteriales</taxon>
        <taxon>Clostridiaceae</taxon>
        <taxon>Senegalia</taxon>
    </lineage>
</organism>
<dbReference type="NCBIfam" id="TIGR00367">
    <property type="entry name" value="calcium/sodium antiporter"/>
    <property type="match status" value="1"/>
</dbReference>
<dbReference type="OrthoDB" id="9794225at2"/>
<dbReference type="AlphaFoldDB" id="A0A845R3Q4"/>
<keyword evidence="2 5" id="KW-0812">Transmembrane</keyword>
<evidence type="ECO:0000259" key="6">
    <source>
        <dbReference type="Pfam" id="PF01699"/>
    </source>
</evidence>
<gene>
    <name evidence="7" type="ORF">D3Z33_15795</name>
</gene>
<dbReference type="GO" id="GO:0005262">
    <property type="term" value="F:calcium channel activity"/>
    <property type="evidence" value="ECO:0007669"/>
    <property type="project" value="TreeGrafter"/>
</dbReference>
<evidence type="ECO:0000313" key="8">
    <source>
        <dbReference type="Proteomes" id="UP000467132"/>
    </source>
</evidence>
<dbReference type="RefSeq" id="WP_160198777.1">
    <property type="nucleotide sequence ID" value="NZ_QXXA01000029.1"/>
</dbReference>
<feature type="transmembrane region" description="Helical" evidence="5">
    <location>
        <begin position="103"/>
        <end position="120"/>
    </location>
</feature>
<sequence>MIISIILFILGLILIVKGGDYFIESSVEIAKISKLPKILIGATIVSVATTTPEAIVSITASFKNHTQMSVGNSIGSIICNTGLILGITSIISPTKVKGNLTKLKSLMLIVFFIIFLKLSFDRTINYSDAWILLILLIIYILFDLLVIMYKKNKAMKEYETIYSKKNYIKIILLFIIGIVGIFIGSNLLINNGIVIATFIGIPEAVISLTLIALGTSLPELTTALTALKKGHSSLSIGNIIGANILNISLVLGTSGFLNDLDISIQNIYLDFVIAFILILILTLTCIFRGKVNRLVGFSLFLIYILYLFILYYIYF</sequence>
<feature type="transmembrane region" description="Helical" evidence="5">
    <location>
        <begin position="73"/>
        <end position="91"/>
    </location>
</feature>
<accession>A0A845R3Q4</accession>
<feature type="domain" description="Sodium/calcium exchanger membrane region" evidence="6">
    <location>
        <begin position="170"/>
        <end position="311"/>
    </location>
</feature>
<dbReference type="InterPro" id="IPR004837">
    <property type="entry name" value="NaCa_Exmemb"/>
</dbReference>
<dbReference type="GO" id="GO:0005886">
    <property type="term" value="C:plasma membrane"/>
    <property type="evidence" value="ECO:0007669"/>
    <property type="project" value="TreeGrafter"/>
</dbReference>
<keyword evidence="8" id="KW-1185">Reference proteome</keyword>
<dbReference type="PANTHER" id="PTHR10846:SF8">
    <property type="entry name" value="INNER MEMBRANE PROTEIN YRBG"/>
    <property type="match status" value="1"/>
</dbReference>
<keyword evidence="3 5" id="KW-1133">Transmembrane helix</keyword>